<feature type="compositionally biased region" description="Basic residues" evidence="1">
    <location>
        <begin position="222"/>
        <end position="238"/>
    </location>
</feature>
<keyword evidence="3" id="KW-1185">Reference proteome</keyword>
<feature type="region of interest" description="Disordered" evidence="1">
    <location>
        <begin position="1"/>
        <end position="89"/>
    </location>
</feature>
<evidence type="ECO:0000313" key="3">
    <source>
        <dbReference type="Proteomes" id="UP000053477"/>
    </source>
</evidence>
<name>A0A0H2R4T7_9AGAM</name>
<sequence length="414" mass="47251">MKAFEEGLANVRDATKQADHADRREIRKPRGRVKDSVPTTQVPNNAPRLNGDGVGAGEFGHAGESDSDSDSFPKLRKKQRRATGKRASITNTFHKEIRQFLELHGLFPPKDNPNFTPPSVSEAVLARFRAEGKTAGPKFGDPKAPLRLNWSASLKFDTWNVASIDLLAHQLHKIFTGRKDKDDFKDLPTDIVSLRKNIVDRLTPIKTRICKSQEEEKEHKDRAHQRMRRASRRKNRNTTRYKITKYQQKKHKNDKTSVWSDILVVLDILNGNGRDTADGISEDESDVDEKGRRIKRAVRILRRDWINKDIPKLLHAVDTYAQDSLDDYGRLPQGNTGHKREPISKNADKRQFMTGLPRNFYDDKWYRNLDETEKSLVLAEDRVVVIPTLAPYTRSFTEVVDDAPTDTIASPSAQ</sequence>
<evidence type="ECO:0000256" key="1">
    <source>
        <dbReference type="SAM" id="MobiDB-lite"/>
    </source>
</evidence>
<protein>
    <submittedName>
        <fullName evidence="2">Uncharacterized protein</fullName>
    </submittedName>
</protein>
<dbReference type="OrthoDB" id="3224221at2759"/>
<dbReference type="AlphaFoldDB" id="A0A0H2R4T7"/>
<dbReference type="Proteomes" id="UP000053477">
    <property type="component" value="Unassembled WGS sequence"/>
</dbReference>
<feature type="region of interest" description="Disordered" evidence="1">
    <location>
        <begin position="213"/>
        <end position="238"/>
    </location>
</feature>
<dbReference type="STRING" id="27342.A0A0H2R4T7"/>
<feature type="compositionally biased region" description="Basic residues" evidence="1">
    <location>
        <begin position="74"/>
        <end position="84"/>
    </location>
</feature>
<accession>A0A0H2R4T7</accession>
<gene>
    <name evidence="2" type="ORF">SCHPADRAFT_947684</name>
</gene>
<proteinExistence type="predicted"/>
<dbReference type="EMBL" id="KQ086537">
    <property type="protein sequence ID" value="KLO04448.1"/>
    <property type="molecule type" value="Genomic_DNA"/>
</dbReference>
<reference evidence="2 3" key="1">
    <citation type="submission" date="2015-04" db="EMBL/GenBank/DDBJ databases">
        <title>Complete genome sequence of Schizopora paradoxa KUC8140, a cosmopolitan wood degrader in East Asia.</title>
        <authorList>
            <consortium name="DOE Joint Genome Institute"/>
            <person name="Min B."/>
            <person name="Park H."/>
            <person name="Jang Y."/>
            <person name="Kim J.-J."/>
            <person name="Kim K.H."/>
            <person name="Pangilinan J."/>
            <person name="Lipzen A."/>
            <person name="Riley R."/>
            <person name="Grigoriev I.V."/>
            <person name="Spatafora J.W."/>
            <person name="Choi I.-G."/>
        </authorList>
    </citation>
    <scope>NUCLEOTIDE SEQUENCE [LARGE SCALE GENOMIC DNA]</scope>
    <source>
        <strain evidence="2 3">KUC8140</strain>
    </source>
</reference>
<dbReference type="InParanoid" id="A0A0H2R4T7"/>
<feature type="compositionally biased region" description="Basic and acidic residues" evidence="1">
    <location>
        <begin position="13"/>
        <end position="25"/>
    </location>
</feature>
<evidence type="ECO:0000313" key="2">
    <source>
        <dbReference type="EMBL" id="KLO04448.1"/>
    </source>
</evidence>
<organism evidence="2 3">
    <name type="scientific">Schizopora paradoxa</name>
    <dbReference type="NCBI Taxonomy" id="27342"/>
    <lineage>
        <taxon>Eukaryota</taxon>
        <taxon>Fungi</taxon>
        <taxon>Dikarya</taxon>
        <taxon>Basidiomycota</taxon>
        <taxon>Agaricomycotina</taxon>
        <taxon>Agaricomycetes</taxon>
        <taxon>Hymenochaetales</taxon>
        <taxon>Schizoporaceae</taxon>
        <taxon>Schizopora</taxon>
    </lineage>
</organism>